<evidence type="ECO:0000256" key="21">
    <source>
        <dbReference type="ARBA" id="ARBA00079339"/>
    </source>
</evidence>
<dbReference type="PANTHER" id="PTHR14741">
    <property type="entry name" value="S-ADENOSYLMETHIONINE-DEPENDENT METHYLTRANSFERASE RELATED"/>
    <property type="match status" value="1"/>
</dbReference>
<evidence type="ECO:0000256" key="10">
    <source>
        <dbReference type="ARBA" id="ARBA00023015"/>
    </source>
</evidence>
<keyword evidence="10" id="KW-0805">Transcription regulation</keyword>
<comment type="similarity">
    <text evidence="13">Belongs to the methyltransferase superfamily. Trimethylguanosine synthase family.</text>
</comment>
<comment type="catalytic activity">
    <reaction evidence="14">
        <text>a 5'-end (N(2),N(7)-dimethyl 5'-triphosphoguanosine)-ribonucleoside in snoRNA + S-adenosyl-L-methionine = a 5'-end (N(2),N(2),N(7)-trimethyl 5'-triphosphoguanosine)-ribonucleoside in snoRNA + S-adenosyl-L-homocysteine + H(+)</text>
        <dbReference type="Rhea" id="RHEA:78507"/>
        <dbReference type="Rhea" id="RHEA-COMP:19088"/>
        <dbReference type="Rhea" id="RHEA-COMP:19090"/>
        <dbReference type="ChEBI" id="CHEBI:15378"/>
        <dbReference type="ChEBI" id="CHEBI:57856"/>
        <dbReference type="ChEBI" id="CHEBI:59789"/>
        <dbReference type="ChEBI" id="CHEBI:167623"/>
        <dbReference type="ChEBI" id="CHEBI:172880"/>
    </reaction>
    <physiologicalReaction direction="left-to-right" evidence="14">
        <dbReference type="Rhea" id="RHEA:78508"/>
    </physiologicalReaction>
</comment>
<reference evidence="23" key="1">
    <citation type="journal article" date="2014" name="BMC Genomics">
        <title>Characterizing the developmental transcriptome of the oriental fruit fly, Bactrocera dorsalis (Diptera: Tephritidae) through comparative genomic analysis with Drosophila melanogaster utilizing modENCODE datasets.</title>
        <authorList>
            <person name="Geib S.M."/>
            <person name="Calla B."/>
            <person name="Hall B."/>
            <person name="Hou S."/>
            <person name="Manoukis N.C."/>
        </authorList>
    </citation>
    <scope>NUCLEOTIDE SEQUENCE</scope>
    <source>
        <strain evidence="23">Punador</strain>
    </source>
</reference>
<dbReference type="GO" id="GO:0005737">
    <property type="term" value="C:cytoplasm"/>
    <property type="evidence" value="ECO:0007669"/>
    <property type="project" value="UniProtKB-SubCell"/>
</dbReference>
<reference evidence="25" key="2">
    <citation type="submission" date="2025-04" db="UniProtKB">
        <authorList>
            <consortium name="RefSeq"/>
        </authorList>
    </citation>
    <scope>IDENTIFICATION</scope>
    <source>
        <strain evidence="25">Punador</strain>
    </source>
</reference>
<dbReference type="OrthoDB" id="194443at2759"/>
<dbReference type="RefSeq" id="XP_011213700.1">
    <property type="nucleotide sequence ID" value="XM_011215398.3"/>
</dbReference>
<evidence type="ECO:0000256" key="15">
    <source>
        <dbReference type="ARBA" id="ARBA00048740"/>
    </source>
</evidence>
<dbReference type="GO" id="GO:0071164">
    <property type="term" value="F:RNA cap trimethylguanosine synthase activity"/>
    <property type="evidence" value="ECO:0007669"/>
    <property type="project" value="TreeGrafter"/>
</dbReference>
<keyword evidence="11" id="KW-0804">Transcription</keyword>
<evidence type="ECO:0000256" key="20">
    <source>
        <dbReference type="ARBA" id="ARBA00064494"/>
    </source>
</evidence>
<organism evidence="23">
    <name type="scientific">Bactrocera dorsalis</name>
    <name type="common">Oriental fruit fly</name>
    <name type="synonym">Dacus dorsalis</name>
    <dbReference type="NCBI Taxonomy" id="27457"/>
    <lineage>
        <taxon>Eukaryota</taxon>
        <taxon>Metazoa</taxon>
        <taxon>Ecdysozoa</taxon>
        <taxon>Arthropoda</taxon>
        <taxon>Hexapoda</taxon>
        <taxon>Insecta</taxon>
        <taxon>Pterygota</taxon>
        <taxon>Neoptera</taxon>
        <taxon>Endopterygota</taxon>
        <taxon>Diptera</taxon>
        <taxon>Brachycera</taxon>
        <taxon>Muscomorpha</taxon>
        <taxon>Tephritoidea</taxon>
        <taxon>Tephritidae</taxon>
        <taxon>Bactrocera</taxon>
        <taxon>Bactrocera</taxon>
    </lineage>
</organism>
<dbReference type="FunFam" id="3.40.50.150:FF:000066">
    <property type="entry name" value="Trimethylguanosine synthase 1"/>
    <property type="match status" value="1"/>
</dbReference>
<evidence type="ECO:0000256" key="17">
    <source>
        <dbReference type="ARBA" id="ARBA00049075"/>
    </source>
</evidence>
<comment type="catalytic activity">
    <reaction evidence="15">
        <text>a 5'-end (N(7)-methyl 5'-triphosphoguanosine)-ribonucleoside in snoRNA + S-adenosyl-L-methionine = a 5'-end (N(2),N(7)-dimethyl 5'-triphosphoguanosine)-ribonucleoside in snoRNA + S-adenosyl-L-homocysteine + H(+)</text>
        <dbReference type="Rhea" id="RHEA:78475"/>
        <dbReference type="Rhea" id="RHEA-COMP:19086"/>
        <dbReference type="Rhea" id="RHEA-COMP:19088"/>
        <dbReference type="ChEBI" id="CHEBI:15378"/>
        <dbReference type="ChEBI" id="CHEBI:57856"/>
        <dbReference type="ChEBI" id="CHEBI:59789"/>
        <dbReference type="ChEBI" id="CHEBI:156461"/>
        <dbReference type="ChEBI" id="CHEBI:172880"/>
    </reaction>
    <physiologicalReaction direction="left-to-right" evidence="15">
        <dbReference type="Rhea" id="RHEA:78476"/>
    </physiologicalReaction>
</comment>
<dbReference type="SUPFAM" id="SSF53335">
    <property type="entry name" value="S-adenosyl-L-methionine-dependent methyltransferases"/>
    <property type="match status" value="1"/>
</dbReference>
<dbReference type="GO" id="GO:0015030">
    <property type="term" value="C:Cajal body"/>
    <property type="evidence" value="ECO:0007669"/>
    <property type="project" value="UniProtKB-SubCell"/>
</dbReference>
<dbReference type="GO" id="GO:0005730">
    <property type="term" value="C:nucleolus"/>
    <property type="evidence" value="ECO:0007669"/>
    <property type="project" value="UniProtKB-SubCell"/>
</dbReference>
<sequence>MHEYIVESTGCQPQLYVFNQIFKAYENLDYVRRYITDSYESKQQKTFLDFWYSNGDSIVYNKYWDKECEKEWVKDALNHDSENVIAECEEKRKQIWEEHYEKIYIEQYQLYAIIFYEYYKHLHKSLEEERIEFIADKLEEHINSSFADDFTQLKLLGLPTAFGKAKSNRKTQSQTYDNLQQVYSGFFSDEEDSSSMDTQHFQKNTVKDLDKKDKEISTLCDIKEKQIKKKRANRKLRNVPEFLLENKEMMKYWRKRFSLFSRYDDGIRLDCESWFSVTPEKIAAHLAERLSCDVIIDAFCGCGGNAIQFARTCKRVIAIDIDPVKISMAKHNAKIYGVADKIDFIIGDVMQIDRTCNFRCDIVFLSPPWGGPKYKRKESYDIESYLQPSGASKLMEIAKQFSENVVFYLPRNACIKQVVELAGVGNRCEVEHNYLDSRLVAISVLYGEDILKVN</sequence>
<keyword evidence="9" id="KW-0949">S-adenosyl-L-methionine</keyword>
<dbReference type="Proteomes" id="UP001652620">
    <property type="component" value="Chromosome 4"/>
</dbReference>
<evidence type="ECO:0000256" key="11">
    <source>
        <dbReference type="ARBA" id="ARBA00023163"/>
    </source>
</evidence>
<proteinExistence type="inferred from homology"/>
<dbReference type="EMBL" id="GAKP01004966">
    <property type="protein sequence ID" value="JAC53986.1"/>
    <property type="molecule type" value="Transcribed_RNA"/>
</dbReference>
<comment type="catalytic activity">
    <reaction evidence="16">
        <text>a 5'-end (N(2),N(7)-dimethyl 5'-triphosphoguanosine)-ribonucleoside in snRNA + S-adenosyl-L-methionine = a 5'-end (N(2),N(2),N(7)-trimethyl 5'-triphosphoguanosine)-ribonucleoside in snRNA + S-adenosyl-L-homocysteine + H(+)</text>
        <dbReference type="Rhea" id="RHEA:78479"/>
        <dbReference type="Rhea" id="RHEA-COMP:19087"/>
        <dbReference type="Rhea" id="RHEA-COMP:19089"/>
        <dbReference type="ChEBI" id="CHEBI:15378"/>
        <dbReference type="ChEBI" id="CHEBI:57856"/>
        <dbReference type="ChEBI" id="CHEBI:59789"/>
        <dbReference type="ChEBI" id="CHEBI:167623"/>
        <dbReference type="ChEBI" id="CHEBI:172880"/>
    </reaction>
    <physiologicalReaction direction="left-to-right" evidence="16">
        <dbReference type="Rhea" id="RHEA:78480"/>
    </physiologicalReaction>
</comment>
<protein>
    <recommendedName>
        <fullName evidence="4">Trimethylguanosine synthase</fullName>
    </recommendedName>
    <alternativeName>
        <fullName evidence="18">Cap-specific guanine-N(2) methyltransferase</fullName>
    </alternativeName>
    <alternativeName>
        <fullName evidence="21">Nuclear receptor coactivator 6-interacting protein</fullName>
    </alternativeName>
    <alternativeName>
        <fullName evidence="22">PRIP-interacting protein with methyltransferase motif</fullName>
    </alternativeName>
</protein>
<evidence type="ECO:0000256" key="13">
    <source>
        <dbReference type="ARBA" id="ARBA00025783"/>
    </source>
</evidence>
<gene>
    <name evidence="23" type="primary">TGS1</name>
    <name evidence="25" type="synonym">LOC105233338</name>
</gene>
<evidence type="ECO:0000313" key="25">
    <source>
        <dbReference type="RefSeq" id="XP_011213700.1"/>
    </source>
</evidence>
<evidence type="ECO:0000313" key="24">
    <source>
        <dbReference type="Proteomes" id="UP001652620"/>
    </source>
</evidence>
<dbReference type="PANTHER" id="PTHR14741:SF32">
    <property type="entry name" value="TRIMETHYLGUANOSINE SYNTHASE"/>
    <property type="match status" value="1"/>
</dbReference>
<dbReference type="KEGG" id="bdr:105233338"/>
<evidence type="ECO:0000256" key="18">
    <source>
        <dbReference type="ARBA" id="ARBA00049790"/>
    </source>
</evidence>
<dbReference type="CDD" id="cd02440">
    <property type="entry name" value="AdoMet_MTases"/>
    <property type="match status" value="1"/>
</dbReference>
<dbReference type="AlphaFoldDB" id="A0A034WJM5"/>
<accession>A0A034WJM5</accession>
<comment type="function">
    <text evidence="19">Catalyzes the 2 serial methylation steps for the conversion of the 7-monomethylguanosine (m(7)G) caps of snRNAs and snoRNAs to a 2,2,7-trimethylguanosine (m(2,2,7)G) cap structure. The enzyme is specific for guanine, and N7 methylation must precede N2 methylation. Hypermethylation of the m7G cap of U snRNAs leads to their concentration in nuclear foci, their colocalization with coilin and the formation of canonical Cajal bodies (CBs). Plays a role in transcriptional regulation.</text>
</comment>
<keyword evidence="7" id="KW-0489">Methyltransferase</keyword>
<comment type="subcellular location">
    <subcellularLocation>
        <location evidence="2">Cytoplasm</location>
    </subcellularLocation>
    <subcellularLocation>
        <location evidence="1">Nucleus</location>
        <location evidence="1">Cajal body</location>
    </subcellularLocation>
    <subcellularLocation>
        <location evidence="3">Nucleus</location>
        <location evidence="3">Nucleolus</location>
    </subcellularLocation>
</comment>
<evidence type="ECO:0000256" key="7">
    <source>
        <dbReference type="ARBA" id="ARBA00022603"/>
    </source>
</evidence>
<keyword evidence="5" id="KW-0963">Cytoplasm</keyword>
<evidence type="ECO:0000256" key="1">
    <source>
        <dbReference type="ARBA" id="ARBA00004408"/>
    </source>
</evidence>
<dbReference type="EMBL" id="GAKP01004972">
    <property type="protein sequence ID" value="JAC53980.1"/>
    <property type="molecule type" value="Transcribed_RNA"/>
</dbReference>
<name>A0A034WJM5_BACDO</name>
<dbReference type="Gene3D" id="3.40.50.150">
    <property type="entry name" value="Vaccinia Virus protein VP39"/>
    <property type="match status" value="1"/>
</dbReference>
<keyword evidence="8" id="KW-0808">Transferase</keyword>
<evidence type="ECO:0000256" key="19">
    <source>
        <dbReference type="ARBA" id="ARBA00057179"/>
    </source>
</evidence>
<dbReference type="CTD" id="96764"/>
<evidence type="ECO:0000256" key="16">
    <source>
        <dbReference type="ARBA" id="ARBA00048763"/>
    </source>
</evidence>
<comment type="catalytic activity">
    <reaction evidence="17">
        <text>a 5'-end (N(7)-methyl 5'-triphosphoguanosine)-ribonucleoside in snRNA + S-adenosyl-L-methionine = a 5'-end (N(2),N(7)-dimethyl 5'-triphosphoguanosine)-ribonucleoside in snRNA + S-adenosyl-L-homocysteine + H(+)</text>
        <dbReference type="Rhea" id="RHEA:78471"/>
        <dbReference type="Rhea" id="RHEA-COMP:19085"/>
        <dbReference type="Rhea" id="RHEA-COMP:19087"/>
        <dbReference type="ChEBI" id="CHEBI:15378"/>
        <dbReference type="ChEBI" id="CHEBI:57856"/>
        <dbReference type="ChEBI" id="CHEBI:59789"/>
        <dbReference type="ChEBI" id="CHEBI:156461"/>
        <dbReference type="ChEBI" id="CHEBI:172880"/>
    </reaction>
    <physiologicalReaction direction="left-to-right" evidence="17">
        <dbReference type="Rhea" id="RHEA:78472"/>
    </physiologicalReaction>
</comment>
<dbReference type="Pfam" id="PF09445">
    <property type="entry name" value="Methyltransf_15"/>
    <property type="match status" value="1"/>
</dbReference>
<evidence type="ECO:0000256" key="14">
    <source>
        <dbReference type="ARBA" id="ARBA00047418"/>
    </source>
</evidence>
<keyword evidence="24" id="KW-1185">Reference proteome</keyword>
<evidence type="ECO:0000256" key="9">
    <source>
        <dbReference type="ARBA" id="ARBA00022691"/>
    </source>
</evidence>
<dbReference type="EMBL" id="GAKP01004968">
    <property type="protein sequence ID" value="JAC53984.1"/>
    <property type="molecule type" value="Transcribed_RNA"/>
</dbReference>
<dbReference type="GeneID" id="105233338"/>
<evidence type="ECO:0000256" key="3">
    <source>
        <dbReference type="ARBA" id="ARBA00004604"/>
    </source>
</evidence>
<dbReference type="EMBL" id="GAKP01004964">
    <property type="protein sequence ID" value="JAC53988.1"/>
    <property type="molecule type" value="Transcribed_RNA"/>
</dbReference>
<keyword evidence="12" id="KW-0539">Nucleus</keyword>
<keyword evidence="6" id="KW-0597">Phosphoprotein</keyword>
<comment type="subunit">
    <text evidence="20">May form homooligomers. Interacts with CREBBP/CBP, EED/WAIT1, EP300/P300, NCOA6/PRIP, PPARBP/PBP and SMN.</text>
</comment>
<evidence type="ECO:0000256" key="12">
    <source>
        <dbReference type="ARBA" id="ARBA00023242"/>
    </source>
</evidence>
<evidence type="ECO:0000256" key="8">
    <source>
        <dbReference type="ARBA" id="ARBA00022679"/>
    </source>
</evidence>
<evidence type="ECO:0000256" key="5">
    <source>
        <dbReference type="ARBA" id="ARBA00022490"/>
    </source>
</evidence>
<evidence type="ECO:0000256" key="6">
    <source>
        <dbReference type="ARBA" id="ARBA00022553"/>
    </source>
</evidence>
<dbReference type="InterPro" id="IPR019012">
    <property type="entry name" value="RNA_cap_Gua-N2-MeTrfase"/>
</dbReference>
<dbReference type="InterPro" id="IPR029063">
    <property type="entry name" value="SAM-dependent_MTases_sf"/>
</dbReference>
<evidence type="ECO:0000256" key="22">
    <source>
        <dbReference type="ARBA" id="ARBA00081504"/>
    </source>
</evidence>
<evidence type="ECO:0000313" key="23">
    <source>
        <dbReference type="EMBL" id="JAC53988.1"/>
    </source>
</evidence>
<evidence type="ECO:0000256" key="2">
    <source>
        <dbReference type="ARBA" id="ARBA00004496"/>
    </source>
</evidence>
<evidence type="ECO:0000256" key="4">
    <source>
        <dbReference type="ARBA" id="ARBA00018517"/>
    </source>
</evidence>